<dbReference type="Pfam" id="PF00535">
    <property type="entry name" value="Glycos_transf_2"/>
    <property type="match status" value="1"/>
</dbReference>
<dbReference type="Proteomes" id="UP000731465">
    <property type="component" value="Unassembled WGS sequence"/>
</dbReference>
<evidence type="ECO:0000313" key="2">
    <source>
        <dbReference type="EMBL" id="MBW7570544.1"/>
    </source>
</evidence>
<dbReference type="PANTHER" id="PTHR22916:SF3">
    <property type="entry name" value="UDP-GLCNAC:BETAGAL BETA-1,3-N-ACETYLGLUCOSAMINYLTRANSFERASE-LIKE PROTEIN 1"/>
    <property type="match status" value="1"/>
</dbReference>
<dbReference type="PANTHER" id="PTHR22916">
    <property type="entry name" value="GLYCOSYLTRANSFERASE"/>
    <property type="match status" value="1"/>
</dbReference>
<dbReference type="InterPro" id="IPR029044">
    <property type="entry name" value="Nucleotide-diphossugar_trans"/>
</dbReference>
<comment type="caution">
    <text evidence="2">The sequence shown here is derived from an EMBL/GenBank/DDBJ whole genome shotgun (WGS) entry which is preliminary data.</text>
</comment>
<evidence type="ECO:0000313" key="3">
    <source>
        <dbReference type="Proteomes" id="UP000731465"/>
    </source>
</evidence>
<organism evidence="2 3">
    <name type="scientific">Succinivibrio faecicola</name>
    <dbReference type="NCBI Taxonomy" id="2820300"/>
    <lineage>
        <taxon>Bacteria</taxon>
        <taxon>Pseudomonadati</taxon>
        <taxon>Pseudomonadota</taxon>
        <taxon>Gammaproteobacteria</taxon>
        <taxon>Aeromonadales</taxon>
        <taxon>Succinivibrionaceae</taxon>
        <taxon>Succinivibrio</taxon>
    </lineage>
</organism>
<dbReference type="SUPFAM" id="SSF53448">
    <property type="entry name" value="Nucleotide-diphospho-sugar transferases"/>
    <property type="match status" value="1"/>
</dbReference>
<dbReference type="CDD" id="cd00761">
    <property type="entry name" value="Glyco_tranf_GTA_type"/>
    <property type="match status" value="1"/>
</dbReference>
<keyword evidence="3" id="KW-1185">Reference proteome</keyword>
<name>A0ABS7DGY1_9GAMM</name>
<proteinExistence type="predicted"/>
<dbReference type="InterPro" id="IPR001173">
    <property type="entry name" value="Glyco_trans_2-like"/>
</dbReference>
<evidence type="ECO:0000259" key="1">
    <source>
        <dbReference type="Pfam" id="PF00535"/>
    </source>
</evidence>
<accession>A0ABS7DGY1</accession>
<dbReference type="EMBL" id="JAGFNY010000021">
    <property type="protein sequence ID" value="MBW7570544.1"/>
    <property type="molecule type" value="Genomic_DNA"/>
</dbReference>
<sequence length="334" mass="38310">MQEKGLLSFCVVGYNHSEYAKSCIDAISSVQYPHKEIVILDDGSKDDSVVVINDLVKKLDFPVKTIFQENTGNVPANFNKVIDHASGEFIIMMSLDDVVCSENISSCIELLQSNKSIPFIASTSVVTINCNNKGTDEIVAPLKLDSIDNPSVDELLELEYSEFGAFYIQGAIWRRSVIECSGKFDEDILGDDIVLRTKVFRYLKSINNEDFILQKNPIIKYRRHENNLSKNYGRQVKIVCEYLDRYWPERESPKLLIDWIICAIGKNSFKDSLKFLASTPRSLNLLDNKLILKKIKNKFKKENSCFRYLFKKIKQGNEREIILFSCISIRYHVS</sequence>
<dbReference type="Gene3D" id="3.90.550.10">
    <property type="entry name" value="Spore Coat Polysaccharide Biosynthesis Protein SpsA, Chain A"/>
    <property type="match status" value="1"/>
</dbReference>
<protein>
    <submittedName>
        <fullName evidence="2">Glycosyltransferase family 2 protein</fullName>
    </submittedName>
</protein>
<dbReference type="RefSeq" id="WP_219937768.1">
    <property type="nucleotide sequence ID" value="NZ_JAGFNY010000021.1"/>
</dbReference>
<gene>
    <name evidence="2" type="ORF">J5V48_06530</name>
</gene>
<feature type="domain" description="Glycosyltransferase 2-like" evidence="1">
    <location>
        <begin position="8"/>
        <end position="119"/>
    </location>
</feature>
<reference evidence="2 3" key="1">
    <citation type="submission" date="2021-03" db="EMBL/GenBank/DDBJ databases">
        <title>Succinivibrio sp. nov. isolated from feces of cow.</title>
        <authorList>
            <person name="Choi J.-Y."/>
        </authorList>
    </citation>
    <scope>NUCLEOTIDE SEQUENCE [LARGE SCALE GENOMIC DNA]</scope>
    <source>
        <strain evidence="2 3">AGMB01872</strain>
    </source>
</reference>